<evidence type="ECO:0000256" key="1">
    <source>
        <dbReference type="SAM" id="MobiDB-lite"/>
    </source>
</evidence>
<proteinExistence type="predicted"/>
<feature type="region of interest" description="Disordered" evidence="1">
    <location>
        <begin position="1"/>
        <end position="63"/>
    </location>
</feature>
<keyword evidence="3" id="KW-1185">Reference proteome</keyword>
<reference evidence="2" key="1">
    <citation type="submission" date="2023-03" db="EMBL/GenBank/DDBJ databases">
        <title>Massive genome expansion in bonnet fungi (Mycena s.s.) driven by repeated elements and novel gene families across ecological guilds.</title>
        <authorList>
            <consortium name="Lawrence Berkeley National Laboratory"/>
            <person name="Harder C.B."/>
            <person name="Miyauchi S."/>
            <person name="Viragh M."/>
            <person name="Kuo A."/>
            <person name="Thoen E."/>
            <person name="Andreopoulos B."/>
            <person name="Lu D."/>
            <person name="Skrede I."/>
            <person name="Drula E."/>
            <person name="Henrissat B."/>
            <person name="Morin E."/>
            <person name="Kohler A."/>
            <person name="Barry K."/>
            <person name="LaButti K."/>
            <person name="Morin E."/>
            <person name="Salamov A."/>
            <person name="Lipzen A."/>
            <person name="Mereny Z."/>
            <person name="Hegedus B."/>
            <person name="Baldrian P."/>
            <person name="Stursova M."/>
            <person name="Weitz H."/>
            <person name="Taylor A."/>
            <person name="Grigoriev I.V."/>
            <person name="Nagy L.G."/>
            <person name="Martin F."/>
            <person name="Kauserud H."/>
        </authorList>
    </citation>
    <scope>NUCLEOTIDE SEQUENCE</scope>
    <source>
        <strain evidence="2">9144</strain>
    </source>
</reference>
<dbReference type="AlphaFoldDB" id="A0AAD6VFT6"/>
<gene>
    <name evidence="2" type="ORF">GGX14DRAFT_566731</name>
</gene>
<protein>
    <submittedName>
        <fullName evidence="2">Uncharacterized protein</fullName>
    </submittedName>
</protein>
<accession>A0AAD6VFT6</accession>
<feature type="compositionally biased region" description="Polar residues" evidence="1">
    <location>
        <begin position="19"/>
        <end position="28"/>
    </location>
</feature>
<evidence type="ECO:0000313" key="3">
    <source>
        <dbReference type="Proteomes" id="UP001219525"/>
    </source>
</evidence>
<name>A0AAD6VFT6_9AGAR</name>
<sequence length="181" mass="19599">MSLPFPHLLQSPPFPHLRTPTSSRSSVKVMQHPDDERARRRPTSTANKGLVRRGGTEVDDGPAMIKAPPRWAVAPAAPCAAPCRLGHRHQRRDRDDEQRRIYAGEAHAKSQLDNHCARISGTAHHAAGLARPGEAHARECGVRCGASQSAATTAHAAPSLPAPAYLGNNWCVTHFDLILDL</sequence>
<dbReference type="Proteomes" id="UP001219525">
    <property type="component" value="Unassembled WGS sequence"/>
</dbReference>
<evidence type="ECO:0000313" key="2">
    <source>
        <dbReference type="EMBL" id="KAJ7208501.1"/>
    </source>
</evidence>
<dbReference type="EMBL" id="JARJCW010000033">
    <property type="protein sequence ID" value="KAJ7208501.1"/>
    <property type="molecule type" value="Genomic_DNA"/>
</dbReference>
<organism evidence="2 3">
    <name type="scientific">Mycena pura</name>
    <dbReference type="NCBI Taxonomy" id="153505"/>
    <lineage>
        <taxon>Eukaryota</taxon>
        <taxon>Fungi</taxon>
        <taxon>Dikarya</taxon>
        <taxon>Basidiomycota</taxon>
        <taxon>Agaricomycotina</taxon>
        <taxon>Agaricomycetes</taxon>
        <taxon>Agaricomycetidae</taxon>
        <taxon>Agaricales</taxon>
        <taxon>Marasmiineae</taxon>
        <taxon>Mycenaceae</taxon>
        <taxon>Mycena</taxon>
    </lineage>
</organism>
<comment type="caution">
    <text evidence="2">The sequence shown here is derived from an EMBL/GenBank/DDBJ whole genome shotgun (WGS) entry which is preliminary data.</text>
</comment>